<evidence type="ECO:0000259" key="4">
    <source>
        <dbReference type="Pfam" id="PF00542"/>
    </source>
</evidence>
<dbReference type="EMBL" id="SSMQ01000055">
    <property type="protein sequence ID" value="TKC99543.1"/>
    <property type="molecule type" value="Genomic_DNA"/>
</dbReference>
<feature type="domain" description="Large ribosomal subunit protein bL12 C-terminal" evidence="4">
    <location>
        <begin position="131"/>
        <end position="196"/>
    </location>
</feature>
<dbReference type="OrthoDB" id="9811748at2"/>
<evidence type="ECO:0000256" key="1">
    <source>
        <dbReference type="ARBA" id="ARBA00022980"/>
    </source>
</evidence>
<protein>
    <recommendedName>
        <fullName evidence="4">Large ribosomal subunit protein bL12 C-terminal domain-containing protein</fullName>
    </recommendedName>
</protein>
<organism evidence="5 6">
    <name type="scientific">Polyangium fumosum</name>
    <dbReference type="NCBI Taxonomy" id="889272"/>
    <lineage>
        <taxon>Bacteria</taxon>
        <taxon>Pseudomonadati</taxon>
        <taxon>Myxococcota</taxon>
        <taxon>Polyangia</taxon>
        <taxon>Polyangiales</taxon>
        <taxon>Polyangiaceae</taxon>
        <taxon>Polyangium</taxon>
    </lineage>
</organism>
<keyword evidence="6" id="KW-1185">Reference proteome</keyword>
<evidence type="ECO:0000256" key="2">
    <source>
        <dbReference type="ARBA" id="ARBA00023274"/>
    </source>
</evidence>
<evidence type="ECO:0000313" key="6">
    <source>
        <dbReference type="Proteomes" id="UP000309215"/>
    </source>
</evidence>
<dbReference type="GO" id="GO:0006412">
    <property type="term" value="P:translation"/>
    <property type="evidence" value="ECO:0007669"/>
    <property type="project" value="InterPro"/>
</dbReference>
<dbReference type="AlphaFoldDB" id="A0A4U1IY95"/>
<dbReference type="Proteomes" id="UP000309215">
    <property type="component" value="Unassembled WGS sequence"/>
</dbReference>
<dbReference type="GO" id="GO:0022625">
    <property type="term" value="C:cytosolic large ribosomal subunit"/>
    <property type="evidence" value="ECO:0007669"/>
    <property type="project" value="TreeGrafter"/>
</dbReference>
<comment type="caution">
    <text evidence="5">The sequence shown here is derived from an EMBL/GenBank/DDBJ whole genome shotgun (WGS) entry which is preliminary data.</text>
</comment>
<name>A0A4U1IY95_9BACT</name>
<evidence type="ECO:0000313" key="5">
    <source>
        <dbReference type="EMBL" id="TKC99543.1"/>
    </source>
</evidence>
<dbReference type="Gene3D" id="3.30.1390.10">
    <property type="match status" value="1"/>
</dbReference>
<sequence>MRALRPARHESLRAHARRSRPPLVHVSSGESALRAVRPRSTGERGHADDAAGENGLGALVARPAKAGGGGEMSVTREEVIAYLESLTAEELGELADELVQRFGLLAFVEPPRYEFFMGAPPPDPHEEITEFSVVLLEIGKDKLAVVKAVRALWEMPVKEAKDLVESAPVVVRRWITRDEARVIVDTLTAAGANAEVRNGS</sequence>
<gene>
    <name evidence="5" type="ORF">E8A74_37200</name>
</gene>
<proteinExistence type="predicted"/>
<dbReference type="GO" id="GO:0003729">
    <property type="term" value="F:mRNA binding"/>
    <property type="evidence" value="ECO:0007669"/>
    <property type="project" value="TreeGrafter"/>
</dbReference>
<dbReference type="GO" id="GO:0003735">
    <property type="term" value="F:structural constituent of ribosome"/>
    <property type="evidence" value="ECO:0007669"/>
    <property type="project" value="InterPro"/>
</dbReference>
<accession>A0A4U1IY95</accession>
<dbReference type="PANTHER" id="PTHR45987:SF4">
    <property type="entry name" value="LARGE RIBOSOMAL SUBUNIT PROTEIN BL12M"/>
    <property type="match status" value="1"/>
</dbReference>
<keyword evidence="2" id="KW-0687">Ribonucleoprotein</keyword>
<feature type="region of interest" description="Disordered" evidence="3">
    <location>
        <begin position="1"/>
        <end position="54"/>
    </location>
</feature>
<dbReference type="PANTHER" id="PTHR45987">
    <property type="entry name" value="39S RIBOSOMAL PROTEIN L12"/>
    <property type="match status" value="1"/>
</dbReference>
<dbReference type="SUPFAM" id="SSF54736">
    <property type="entry name" value="ClpS-like"/>
    <property type="match status" value="1"/>
</dbReference>
<dbReference type="InterPro" id="IPR014719">
    <property type="entry name" value="Ribosomal_bL12_C/ClpS-like"/>
</dbReference>
<keyword evidence="1" id="KW-0689">Ribosomal protein</keyword>
<reference evidence="5 6" key="1">
    <citation type="submission" date="2019-04" db="EMBL/GenBank/DDBJ databases">
        <authorList>
            <person name="Li Y."/>
            <person name="Wang J."/>
        </authorList>
    </citation>
    <scope>NUCLEOTIDE SEQUENCE [LARGE SCALE GENOMIC DNA]</scope>
    <source>
        <strain evidence="5 6">DSM 14668</strain>
    </source>
</reference>
<dbReference type="InterPro" id="IPR013823">
    <property type="entry name" value="Ribosomal_bL12_C"/>
</dbReference>
<evidence type="ECO:0000256" key="3">
    <source>
        <dbReference type="SAM" id="MobiDB-lite"/>
    </source>
</evidence>
<dbReference type="Pfam" id="PF00542">
    <property type="entry name" value="Ribosomal_L12"/>
    <property type="match status" value="1"/>
</dbReference>
<dbReference type="InterPro" id="IPR000206">
    <property type="entry name" value="Ribosomal_bL12"/>
</dbReference>
<feature type="compositionally biased region" description="Basic and acidic residues" evidence="3">
    <location>
        <begin position="40"/>
        <end position="49"/>
    </location>
</feature>